<proteinExistence type="inferred from homology"/>
<keyword evidence="5 7" id="KW-0472">Membrane</keyword>
<keyword evidence="3 7" id="KW-1134">Transmembrane beta strand</keyword>
<dbReference type="SUPFAM" id="SSF56935">
    <property type="entry name" value="Porins"/>
    <property type="match status" value="1"/>
</dbReference>
<evidence type="ECO:0000256" key="7">
    <source>
        <dbReference type="PROSITE-ProRule" id="PRU01360"/>
    </source>
</evidence>
<organism evidence="9 10">
    <name type="scientific">Chryseolinea lacunae</name>
    <dbReference type="NCBI Taxonomy" id="2801331"/>
    <lineage>
        <taxon>Bacteria</taxon>
        <taxon>Pseudomonadati</taxon>
        <taxon>Bacteroidota</taxon>
        <taxon>Cytophagia</taxon>
        <taxon>Cytophagales</taxon>
        <taxon>Fulvivirgaceae</taxon>
        <taxon>Chryseolinea</taxon>
    </lineage>
</organism>
<comment type="caution">
    <text evidence="9">The sequence shown here is derived from an EMBL/GenBank/DDBJ whole genome shotgun (WGS) entry which is preliminary data.</text>
</comment>
<evidence type="ECO:0000256" key="5">
    <source>
        <dbReference type="ARBA" id="ARBA00023136"/>
    </source>
</evidence>
<comment type="subcellular location">
    <subcellularLocation>
        <location evidence="1 7">Cell outer membrane</location>
        <topology evidence="1 7">Multi-pass membrane protein</topology>
    </subcellularLocation>
</comment>
<dbReference type="Gene3D" id="2.170.130.10">
    <property type="entry name" value="TonB-dependent receptor, plug domain"/>
    <property type="match status" value="1"/>
</dbReference>
<dbReference type="NCBIfam" id="TIGR04056">
    <property type="entry name" value="OMP_RagA_SusC"/>
    <property type="match status" value="1"/>
</dbReference>
<dbReference type="Gene3D" id="2.40.170.20">
    <property type="entry name" value="TonB-dependent receptor, beta-barrel domain"/>
    <property type="match status" value="1"/>
</dbReference>
<dbReference type="Proteomes" id="UP000613030">
    <property type="component" value="Unassembled WGS sequence"/>
</dbReference>
<gene>
    <name evidence="9" type="ORF">JI741_26675</name>
</gene>
<accession>A0ABS1L1N6</accession>
<dbReference type="InterPro" id="IPR036942">
    <property type="entry name" value="Beta-barrel_TonB_sf"/>
</dbReference>
<evidence type="ECO:0000313" key="10">
    <source>
        <dbReference type="Proteomes" id="UP000613030"/>
    </source>
</evidence>
<comment type="similarity">
    <text evidence="7">Belongs to the TonB-dependent receptor family.</text>
</comment>
<evidence type="ECO:0000256" key="6">
    <source>
        <dbReference type="ARBA" id="ARBA00023237"/>
    </source>
</evidence>
<protein>
    <submittedName>
        <fullName evidence="9">SusC/RagA family TonB-linked outer membrane protein</fullName>
    </submittedName>
</protein>
<reference evidence="9 10" key="1">
    <citation type="submission" date="2021-01" db="EMBL/GenBank/DDBJ databases">
        <title>Chryseolinea sp. Jin1 Genome sequencing and assembly.</title>
        <authorList>
            <person name="Kim I."/>
        </authorList>
    </citation>
    <scope>NUCLEOTIDE SEQUENCE [LARGE SCALE GENOMIC DNA]</scope>
    <source>
        <strain evidence="9 10">Jin1</strain>
    </source>
</reference>
<dbReference type="InterPro" id="IPR037066">
    <property type="entry name" value="Plug_dom_sf"/>
</dbReference>
<keyword evidence="4 7" id="KW-0812">Transmembrane</keyword>
<dbReference type="SUPFAM" id="SSF49464">
    <property type="entry name" value="Carboxypeptidase regulatory domain-like"/>
    <property type="match status" value="1"/>
</dbReference>
<evidence type="ECO:0000256" key="4">
    <source>
        <dbReference type="ARBA" id="ARBA00022692"/>
    </source>
</evidence>
<name>A0ABS1L1N6_9BACT</name>
<dbReference type="NCBIfam" id="TIGR04057">
    <property type="entry name" value="SusC_RagA_signa"/>
    <property type="match status" value="1"/>
</dbReference>
<dbReference type="EMBL" id="JAERRB010000013">
    <property type="protein sequence ID" value="MBL0744847.1"/>
    <property type="molecule type" value="Genomic_DNA"/>
</dbReference>
<evidence type="ECO:0000313" key="9">
    <source>
        <dbReference type="EMBL" id="MBL0744847.1"/>
    </source>
</evidence>
<evidence type="ECO:0000256" key="2">
    <source>
        <dbReference type="ARBA" id="ARBA00022448"/>
    </source>
</evidence>
<keyword evidence="6 7" id="KW-0998">Cell outer membrane</keyword>
<evidence type="ECO:0000256" key="1">
    <source>
        <dbReference type="ARBA" id="ARBA00004571"/>
    </source>
</evidence>
<keyword evidence="2 7" id="KW-0813">Transport</keyword>
<dbReference type="PROSITE" id="PS52016">
    <property type="entry name" value="TONB_DEPENDENT_REC_3"/>
    <property type="match status" value="1"/>
</dbReference>
<dbReference type="Gene3D" id="2.60.40.1120">
    <property type="entry name" value="Carboxypeptidase-like, regulatory domain"/>
    <property type="match status" value="1"/>
</dbReference>
<dbReference type="Pfam" id="PF13715">
    <property type="entry name" value="CarbopepD_reg_2"/>
    <property type="match status" value="1"/>
</dbReference>
<dbReference type="RefSeq" id="WP_202014804.1">
    <property type="nucleotide sequence ID" value="NZ_JAERRB010000013.1"/>
</dbReference>
<feature type="domain" description="TonB-dependent receptor plug" evidence="8">
    <location>
        <begin position="115"/>
        <end position="218"/>
    </location>
</feature>
<dbReference type="Pfam" id="PF07715">
    <property type="entry name" value="Plug"/>
    <property type="match status" value="1"/>
</dbReference>
<dbReference type="InterPro" id="IPR039426">
    <property type="entry name" value="TonB-dep_rcpt-like"/>
</dbReference>
<dbReference type="InterPro" id="IPR023996">
    <property type="entry name" value="TonB-dep_OMP_SusC/RagA"/>
</dbReference>
<dbReference type="InterPro" id="IPR008969">
    <property type="entry name" value="CarboxyPept-like_regulatory"/>
</dbReference>
<keyword evidence="10" id="KW-1185">Reference proteome</keyword>
<dbReference type="InterPro" id="IPR012910">
    <property type="entry name" value="Plug_dom"/>
</dbReference>
<sequence>MKNLLLVFLLFCGSIDALCQMRVEGRVRSAGDRQPLPGVNVIIKGTTQGTATDSDGKYTLNVREKDVLIFSFIGYAAQEVVVGTEAELNINLVEDIATLEEVMIVSTGYEQVPKERATGSFAQIENTLVNRRVSTDVLSRLEDVTSGLIFNRNVEGATDISIRGRSTIFGNASPLIVIDNFPYDGDIANINPNDVESITVLKDAAAASIWGARAGNGVIVITTKKGVRDLAPHVYFNSNVTVAERPDMFYVPRMSTSDFLDVEKSLFAKGFYESAESSDSHAPLTPAVELMIAHRDGLLDNQTLDQRLDALRGLDVRNDYEKYLYRNSTNQQYALGIQGGSAHNRYNVSVGFDKNLEGLVGNSFNRFTLNASNAWSLMKDKLEVSLGAYYAEVRKEKKNEGLTNLRFDSASPLYPYAQLKDGAGNNLSVVKDYRLGFVEQAQSDGLLNWKYTPLDEINYADNTSRVNDLRLNARLAYKITSSLRAEALYQYWNSSNAMRNNQSIDSYVTRDQINKFTQVDSDGNLVRPIPASGILDANDVQSSSYNFRAQLNFGKTWDDHDVHALGGYEVKELNTDGNTFRYYGYNNGLATTQRVDYTTFFPLYNNVYQYYSIPNNDGVQSLTDRFVSYYGNAAYTYKRRYTLSASGRKDMSNLFGVKANQRGVPLWSVGLAWTATNEGFMDTAWLPYLKLRTTYGYNGNIDKSVTAYTTAVSLGYNSLTGLPYSTILNPPNPELQWEQVRIWNTGIDFETKNQALSGSIEYYTKWGKNLIGSSPFPPSSGVAVFRGNNANTRGSGVDLVLNTQNINRGIKWTTNFLFSHLTEKVTSYKIKAAPTNYVYSGSGSALVSYPLEDKPLFAIYSFDWAGLDPEGNPKGYVEGVESTDYAAIIGKSTPESIVYHGSARPTSFGSVRNTFSWRNFSLSVNISYRLGYYFKRSSVRYANVLSGSVDHADYGARWQHPGDELFTSVPSMPEFIDINRDNFYLNSSALVEKGDHVRLQDVNLTYTLNRATLARLPFSNVQFYLYANNLGILWKATDVALDPDYPTMKPVRSFAAGVRIEF</sequence>
<dbReference type="InterPro" id="IPR023997">
    <property type="entry name" value="TonB-dep_OMP_SusC/RagA_CS"/>
</dbReference>
<evidence type="ECO:0000259" key="8">
    <source>
        <dbReference type="Pfam" id="PF07715"/>
    </source>
</evidence>
<evidence type="ECO:0000256" key="3">
    <source>
        <dbReference type="ARBA" id="ARBA00022452"/>
    </source>
</evidence>